<keyword evidence="8" id="KW-1185">Reference proteome</keyword>
<dbReference type="SUPFAM" id="SSF53822">
    <property type="entry name" value="Periplasmic binding protein-like I"/>
    <property type="match status" value="1"/>
</dbReference>
<dbReference type="Proteomes" id="UP000285190">
    <property type="component" value="Unassembled WGS sequence"/>
</dbReference>
<dbReference type="PANTHER" id="PTHR30483">
    <property type="entry name" value="LEUCINE-SPECIFIC-BINDING PROTEIN"/>
    <property type="match status" value="1"/>
</dbReference>
<keyword evidence="2" id="KW-0813">Transport</keyword>
<keyword evidence="3 5" id="KW-0732">Signal</keyword>
<keyword evidence="4" id="KW-0029">Amino-acid transport</keyword>
<dbReference type="Gene3D" id="3.40.50.2300">
    <property type="match status" value="2"/>
</dbReference>
<dbReference type="InterPro" id="IPR028081">
    <property type="entry name" value="Leu-bd"/>
</dbReference>
<dbReference type="RefSeq" id="WP_119735895.1">
    <property type="nucleotide sequence ID" value="NZ_QYUN01000002.1"/>
</dbReference>
<evidence type="ECO:0000256" key="1">
    <source>
        <dbReference type="ARBA" id="ARBA00010062"/>
    </source>
</evidence>
<dbReference type="PRINTS" id="PR00337">
    <property type="entry name" value="LEUILEVALBP"/>
</dbReference>
<evidence type="ECO:0000256" key="4">
    <source>
        <dbReference type="ARBA" id="ARBA00022970"/>
    </source>
</evidence>
<reference evidence="7 8" key="1">
    <citation type="submission" date="2018-09" db="EMBL/GenBank/DDBJ databases">
        <authorList>
            <person name="Zhu H."/>
        </authorList>
    </citation>
    <scope>NUCLEOTIDE SEQUENCE [LARGE SCALE GENOMIC DNA]</scope>
    <source>
        <strain evidence="7 8">K2R10-39</strain>
    </source>
</reference>
<evidence type="ECO:0000256" key="3">
    <source>
        <dbReference type="ARBA" id="ARBA00022729"/>
    </source>
</evidence>
<organism evidence="7 8">
    <name type="scientific">Noviherbaspirillum cavernae</name>
    <dbReference type="NCBI Taxonomy" id="2320862"/>
    <lineage>
        <taxon>Bacteria</taxon>
        <taxon>Pseudomonadati</taxon>
        <taxon>Pseudomonadota</taxon>
        <taxon>Betaproteobacteria</taxon>
        <taxon>Burkholderiales</taxon>
        <taxon>Oxalobacteraceae</taxon>
        <taxon>Noviherbaspirillum</taxon>
    </lineage>
</organism>
<dbReference type="PANTHER" id="PTHR30483:SF6">
    <property type="entry name" value="PERIPLASMIC BINDING PROTEIN OF ABC TRANSPORTER FOR NATURAL AMINO ACIDS"/>
    <property type="match status" value="1"/>
</dbReference>
<accession>A0A418WX05</accession>
<dbReference type="CDD" id="cd20013">
    <property type="entry name" value="PBP1_RPA0985_benzoate-like"/>
    <property type="match status" value="1"/>
</dbReference>
<sequence>MASRFTRNIRRLLVTGMAVAMPLAYADDTIKIGVIAEMSGPFAEFGKQMEAGIKIYQKQFGESVAGKRVEVIYRDVGGPNPDVAKRLAQELLVRDKVQVLAGFGFTPNALSVAPIATQAKVPMVVMNAAAAELTAKSPYMVRTSFTYPDVVPPIAQWAVKQGSKKAYVIVADYAPGHDAEAAFLGAYKKAGGEIVGNVRVPMVTVDFSPYIQRIKDAKPDVVFAFVNAGSVAPAFIKEFREKGLPEAGIKLIGTGDIVDEAIIDVIGDRALDIVTVYPYSMHHKSELNAKYVRDFKTLRGANARPTIMSVSAYDGMAAIYAALKKTGGKADGSSLIEALKGLQIESPRGMIGISAQTRDIVQDEYIRRVGKVQGVLANEEIETWKAAH</sequence>
<dbReference type="InterPro" id="IPR000709">
    <property type="entry name" value="Leu_Ile_Val-bd"/>
</dbReference>
<dbReference type="GO" id="GO:0006865">
    <property type="term" value="P:amino acid transport"/>
    <property type="evidence" value="ECO:0007669"/>
    <property type="project" value="UniProtKB-KW"/>
</dbReference>
<dbReference type="Pfam" id="PF13458">
    <property type="entry name" value="Peripla_BP_6"/>
    <property type="match status" value="1"/>
</dbReference>
<proteinExistence type="inferred from homology"/>
<name>A0A418WX05_9BURK</name>
<feature type="signal peptide" evidence="5">
    <location>
        <begin position="1"/>
        <end position="26"/>
    </location>
</feature>
<gene>
    <name evidence="7" type="ORF">D3870_00890</name>
</gene>
<dbReference type="InterPro" id="IPR028082">
    <property type="entry name" value="Peripla_BP_I"/>
</dbReference>
<comment type="caution">
    <text evidence="7">The sequence shown here is derived from an EMBL/GenBank/DDBJ whole genome shotgun (WGS) entry which is preliminary data.</text>
</comment>
<protein>
    <submittedName>
        <fullName evidence="7">ABC transporter substrate-binding protein</fullName>
    </submittedName>
</protein>
<comment type="similarity">
    <text evidence="1">Belongs to the leucine-binding protein family.</text>
</comment>
<feature type="chain" id="PRO_5019118079" evidence="5">
    <location>
        <begin position="27"/>
        <end position="388"/>
    </location>
</feature>
<evidence type="ECO:0000313" key="7">
    <source>
        <dbReference type="EMBL" id="RJG04768.1"/>
    </source>
</evidence>
<evidence type="ECO:0000259" key="6">
    <source>
        <dbReference type="Pfam" id="PF13458"/>
    </source>
</evidence>
<evidence type="ECO:0000256" key="5">
    <source>
        <dbReference type="SAM" id="SignalP"/>
    </source>
</evidence>
<dbReference type="AlphaFoldDB" id="A0A418WX05"/>
<dbReference type="InterPro" id="IPR051010">
    <property type="entry name" value="BCAA_transport"/>
</dbReference>
<feature type="domain" description="Leucine-binding protein" evidence="6">
    <location>
        <begin position="29"/>
        <end position="370"/>
    </location>
</feature>
<evidence type="ECO:0000313" key="8">
    <source>
        <dbReference type="Proteomes" id="UP000285190"/>
    </source>
</evidence>
<evidence type="ECO:0000256" key="2">
    <source>
        <dbReference type="ARBA" id="ARBA00022448"/>
    </source>
</evidence>
<dbReference type="EMBL" id="QYUN01000002">
    <property type="protein sequence ID" value="RJG04768.1"/>
    <property type="molecule type" value="Genomic_DNA"/>
</dbReference>
<dbReference type="OrthoDB" id="9794229at2"/>